<dbReference type="Proteomes" id="UP000577956">
    <property type="component" value="Unassembled WGS sequence"/>
</dbReference>
<proteinExistence type="predicted"/>
<gene>
    <name evidence="1" type="ORF">BKA21_002153</name>
</gene>
<organism evidence="1 2">
    <name type="scientific">Cellulomonas oligotrophica</name>
    <dbReference type="NCBI Taxonomy" id="931536"/>
    <lineage>
        <taxon>Bacteria</taxon>
        <taxon>Bacillati</taxon>
        <taxon>Actinomycetota</taxon>
        <taxon>Actinomycetes</taxon>
        <taxon>Micrococcales</taxon>
        <taxon>Cellulomonadaceae</taxon>
        <taxon>Cellulomonas</taxon>
    </lineage>
</organism>
<accession>A0A7Y9FFV2</accession>
<sequence length="39" mass="3880">MRRLLAPRPSAGGRIAVGFSLAAVTVTAGDAASGRRPTA</sequence>
<comment type="caution">
    <text evidence="1">The sequence shown here is derived from an EMBL/GenBank/DDBJ whole genome shotgun (WGS) entry which is preliminary data.</text>
</comment>
<dbReference type="AlphaFoldDB" id="A0A7Y9FFV2"/>
<evidence type="ECO:0000313" key="1">
    <source>
        <dbReference type="EMBL" id="NYD86604.1"/>
    </source>
</evidence>
<evidence type="ECO:0000313" key="2">
    <source>
        <dbReference type="Proteomes" id="UP000577956"/>
    </source>
</evidence>
<name>A0A7Y9FFV2_9CELL</name>
<dbReference type="EMBL" id="JACCBK010000001">
    <property type="protein sequence ID" value="NYD86604.1"/>
    <property type="molecule type" value="Genomic_DNA"/>
</dbReference>
<protein>
    <submittedName>
        <fullName evidence="1">Uncharacterized protein</fullName>
    </submittedName>
</protein>
<reference evidence="1 2" key="1">
    <citation type="submission" date="2020-07" db="EMBL/GenBank/DDBJ databases">
        <title>Sequencing the genomes of 1000 actinobacteria strains.</title>
        <authorList>
            <person name="Klenk H.-P."/>
        </authorList>
    </citation>
    <scope>NUCLEOTIDE SEQUENCE [LARGE SCALE GENOMIC DNA]</scope>
    <source>
        <strain evidence="1 2">DSM 24482</strain>
    </source>
</reference>